<organism evidence="10 11">
    <name type="scientific">Sphaerotilus natans subsp. natans DSM 6575</name>
    <dbReference type="NCBI Taxonomy" id="1286631"/>
    <lineage>
        <taxon>Bacteria</taxon>
        <taxon>Pseudomonadati</taxon>
        <taxon>Pseudomonadota</taxon>
        <taxon>Betaproteobacteria</taxon>
        <taxon>Burkholderiales</taxon>
        <taxon>Sphaerotilaceae</taxon>
        <taxon>Sphaerotilus</taxon>
    </lineage>
</organism>
<evidence type="ECO:0000256" key="8">
    <source>
        <dbReference type="ARBA" id="ARBA00023143"/>
    </source>
</evidence>
<keyword evidence="7 9" id="KW-0472">Membrane</keyword>
<name>A0A059KMJ3_9BURK</name>
<feature type="transmembrane region" description="Helical" evidence="9">
    <location>
        <begin position="55"/>
        <end position="77"/>
    </location>
</feature>
<gene>
    <name evidence="9" type="primary">fliQ</name>
    <name evidence="10" type="ORF">X805_20870</name>
</gene>
<dbReference type="PANTHER" id="PTHR34040">
    <property type="entry name" value="FLAGELLAR BIOSYNTHETIC PROTEIN FLIQ"/>
    <property type="match status" value="1"/>
</dbReference>
<evidence type="ECO:0000256" key="2">
    <source>
        <dbReference type="ARBA" id="ARBA00006156"/>
    </source>
</evidence>
<comment type="subcellular location">
    <subcellularLocation>
        <location evidence="1 9">Cell membrane</location>
        <topology evidence="1">Multi-pass membrane protein</topology>
    </subcellularLocation>
    <subcellularLocation>
        <location evidence="9">Bacterial flagellum basal body</location>
    </subcellularLocation>
</comment>
<evidence type="ECO:0000256" key="5">
    <source>
        <dbReference type="ARBA" id="ARBA00022692"/>
    </source>
</evidence>
<evidence type="ECO:0000313" key="10">
    <source>
        <dbReference type="EMBL" id="KDB52338.1"/>
    </source>
</evidence>
<dbReference type="NCBIfam" id="TIGR01402">
    <property type="entry name" value="fliQ"/>
    <property type="match status" value="1"/>
</dbReference>
<dbReference type="Pfam" id="PF01313">
    <property type="entry name" value="Bac_export_3"/>
    <property type="match status" value="1"/>
</dbReference>
<dbReference type="GO" id="GO:0009306">
    <property type="term" value="P:protein secretion"/>
    <property type="evidence" value="ECO:0007669"/>
    <property type="project" value="InterPro"/>
</dbReference>
<keyword evidence="4 9" id="KW-1003">Cell membrane</keyword>
<evidence type="ECO:0000256" key="9">
    <source>
        <dbReference type="RuleBase" id="RU364090"/>
    </source>
</evidence>
<dbReference type="GO" id="GO:0009425">
    <property type="term" value="C:bacterial-type flagellum basal body"/>
    <property type="evidence" value="ECO:0007669"/>
    <property type="project" value="UniProtKB-SubCell"/>
</dbReference>
<dbReference type="PANTHER" id="PTHR34040:SF2">
    <property type="entry name" value="FLAGELLAR BIOSYNTHETIC PROTEIN FLIQ"/>
    <property type="match status" value="1"/>
</dbReference>
<dbReference type="PATRIC" id="fig|1286631.3.peg.2051"/>
<dbReference type="PRINTS" id="PR00952">
    <property type="entry name" value="TYPE3IMQPROT"/>
</dbReference>
<dbReference type="EMBL" id="AZRA01000051">
    <property type="protein sequence ID" value="KDB52338.1"/>
    <property type="molecule type" value="Genomic_DNA"/>
</dbReference>
<keyword evidence="10" id="KW-0969">Cilium</keyword>
<reference evidence="10 11" key="1">
    <citation type="journal article" date="2014" name="FEMS Microbiol. Ecol.">
        <title>Sphaerotilus natans encrusted with nanoball-shaped Fe(III) oxide minerals formed by nitrate-reducing mixotrophic Fe(II) oxidation.</title>
        <authorList>
            <person name="Park S."/>
            <person name="Kim D.H."/>
            <person name="Lee J.H."/>
            <person name="Hur H.G."/>
        </authorList>
    </citation>
    <scope>NUCLEOTIDE SEQUENCE [LARGE SCALE GENOMIC DNA]</scope>
    <source>
        <strain evidence="10 11">DSM 6575</strain>
    </source>
</reference>
<dbReference type="InterPro" id="IPR002191">
    <property type="entry name" value="Bac_export_3"/>
</dbReference>
<dbReference type="GO" id="GO:0044780">
    <property type="term" value="P:bacterial-type flagellum assembly"/>
    <property type="evidence" value="ECO:0007669"/>
    <property type="project" value="InterPro"/>
</dbReference>
<keyword evidence="5 9" id="KW-0812">Transmembrane</keyword>
<protein>
    <recommendedName>
        <fullName evidence="3 9">Flagellar biosynthetic protein FliQ</fullName>
    </recommendedName>
</protein>
<evidence type="ECO:0000256" key="1">
    <source>
        <dbReference type="ARBA" id="ARBA00004651"/>
    </source>
</evidence>
<evidence type="ECO:0000313" key="11">
    <source>
        <dbReference type="Proteomes" id="UP000026714"/>
    </source>
</evidence>
<dbReference type="RefSeq" id="WP_037481506.1">
    <property type="nucleotide sequence ID" value="NZ_AZRA01000051.1"/>
</dbReference>
<keyword evidence="11" id="KW-1185">Reference proteome</keyword>
<comment type="caution">
    <text evidence="10">The sequence shown here is derived from an EMBL/GenBank/DDBJ whole genome shotgun (WGS) entry which is preliminary data.</text>
</comment>
<dbReference type="Proteomes" id="UP000026714">
    <property type="component" value="Unassembled WGS sequence"/>
</dbReference>
<dbReference type="AlphaFoldDB" id="A0A059KMJ3"/>
<dbReference type="PIRSF" id="PIRSF004669">
    <property type="entry name" value="FliQ"/>
    <property type="match status" value="1"/>
</dbReference>
<comment type="function">
    <text evidence="9">Role in flagellar biosynthesis.</text>
</comment>
<sequence length="89" mass="9477">MDSSLVFTIGQEALTILLMVAAPMLLVILAVGLTISVLQAATQLHESTLSFVPKIVAGVVVLLVAGPWMITTLVEYLRRMLQAIPSMVG</sequence>
<dbReference type="eggNOG" id="COG1987">
    <property type="taxonomic scope" value="Bacteria"/>
</dbReference>
<keyword evidence="10" id="KW-0966">Cell projection</keyword>
<evidence type="ECO:0000256" key="6">
    <source>
        <dbReference type="ARBA" id="ARBA00022989"/>
    </source>
</evidence>
<keyword evidence="8 9" id="KW-0975">Bacterial flagellum</keyword>
<dbReference type="InterPro" id="IPR006305">
    <property type="entry name" value="FliQ"/>
</dbReference>
<keyword evidence="10" id="KW-0282">Flagellum</keyword>
<accession>A0A059KMJ3</accession>
<feature type="transmembrane region" description="Helical" evidence="9">
    <location>
        <begin position="12"/>
        <end position="35"/>
    </location>
</feature>
<evidence type="ECO:0000256" key="4">
    <source>
        <dbReference type="ARBA" id="ARBA00022475"/>
    </source>
</evidence>
<keyword evidence="6 9" id="KW-1133">Transmembrane helix</keyword>
<evidence type="ECO:0000256" key="3">
    <source>
        <dbReference type="ARBA" id="ARBA00021718"/>
    </source>
</evidence>
<dbReference type="STRING" id="34103.SAMN05421778_13422"/>
<proteinExistence type="inferred from homology"/>
<evidence type="ECO:0000256" key="7">
    <source>
        <dbReference type="ARBA" id="ARBA00023136"/>
    </source>
</evidence>
<comment type="similarity">
    <text evidence="2 9">Belongs to the FliQ/MopD/SpaQ family.</text>
</comment>
<dbReference type="GO" id="GO:0005886">
    <property type="term" value="C:plasma membrane"/>
    <property type="evidence" value="ECO:0007669"/>
    <property type="project" value="UniProtKB-SubCell"/>
</dbReference>